<sequence length="68" mass="7548">MSDAETKEQVANASQRQNFSSWRTVMMSILVIGSVAFTWAMSTQFSKTALVIDPCTQRCARATQKSIT</sequence>
<dbReference type="Proteomes" id="UP000054047">
    <property type="component" value="Unassembled WGS sequence"/>
</dbReference>
<accession>A0A0C2BTU8</accession>
<keyword evidence="1" id="KW-0812">Transmembrane</keyword>
<keyword evidence="1" id="KW-1133">Transmembrane helix</keyword>
<proteinExistence type="predicted"/>
<reference evidence="2 3" key="1">
    <citation type="submission" date="2013-12" db="EMBL/GenBank/DDBJ databases">
        <title>Draft genome of the parsitic nematode Ancylostoma duodenale.</title>
        <authorList>
            <person name="Mitreva M."/>
        </authorList>
    </citation>
    <scope>NUCLEOTIDE SEQUENCE [LARGE SCALE GENOMIC DNA]</scope>
    <source>
        <strain evidence="2 3">Zhejiang</strain>
    </source>
</reference>
<gene>
    <name evidence="2" type="ORF">ANCDUO_22598</name>
</gene>
<keyword evidence="1" id="KW-0472">Membrane</keyword>
<organism evidence="2 3">
    <name type="scientific">Ancylostoma duodenale</name>
    <dbReference type="NCBI Taxonomy" id="51022"/>
    <lineage>
        <taxon>Eukaryota</taxon>
        <taxon>Metazoa</taxon>
        <taxon>Ecdysozoa</taxon>
        <taxon>Nematoda</taxon>
        <taxon>Chromadorea</taxon>
        <taxon>Rhabditida</taxon>
        <taxon>Rhabditina</taxon>
        <taxon>Rhabditomorpha</taxon>
        <taxon>Strongyloidea</taxon>
        <taxon>Ancylostomatidae</taxon>
        <taxon>Ancylostomatinae</taxon>
        <taxon>Ancylostoma</taxon>
    </lineage>
</organism>
<name>A0A0C2BTU8_9BILA</name>
<dbReference type="OrthoDB" id="10062838at2759"/>
<keyword evidence="3" id="KW-1185">Reference proteome</keyword>
<dbReference type="EMBL" id="KN767854">
    <property type="protein sequence ID" value="KIH47343.1"/>
    <property type="molecule type" value="Genomic_DNA"/>
</dbReference>
<evidence type="ECO:0000313" key="2">
    <source>
        <dbReference type="EMBL" id="KIH47343.1"/>
    </source>
</evidence>
<evidence type="ECO:0000313" key="3">
    <source>
        <dbReference type="Proteomes" id="UP000054047"/>
    </source>
</evidence>
<evidence type="ECO:0000256" key="1">
    <source>
        <dbReference type="SAM" id="Phobius"/>
    </source>
</evidence>
<feature type="transmembrane region" description="Helical" evidence="1">
    <location>
        <begin position="20"/>
        <end position="40"/>
    </location>
</feature>
<dbReference type="AlphaFoldDB" id="A0A0C2BTU8"/>
<protein>
    <submittedName>
        <fullName evidence="2">Uncharacterized protein</fullName>
    </submittedName>
</protein>